<reference evidence="2" key="1">
    <citation type="submission" date="2019-08" db="EMBL/GenBank/DDBJ databases">
        <title>Limnoglobus roseus gen. nov., sp. nov., a novel freshwater planctomycete with a giant genome from the family Gemmataceae.</title>
        <authorList>
            <person name="Kulichevskaya I.S."/>
            <person name="Naumoff D.G."/>
            <person name="Miroshnikov K."/>
            <person name="Ivanova A."/>
            <person name="Philippov D.A."/>
            <person name="Hakobyan A."/>
            <person name="Rijpstra I.C."/>
            <person name="Sinninghe Damste J.S."/>
            <person name="Liesack W."/>
            <person name="Dedysh S.N."/>
        </authorList>
    </citation>
    <scope>NUCLEOTIDE SEQUENCE [LARGE SCALE GENOMIC DNA]</scope>
    <source>
        <strain evidence="2">PX52</strain>
    </source>
</reference>
<proteinExistence type="predicted"/>
<protein>
    <submittedName>
        <fullName evidence="1">IS5/IS1182 family transposase</fullName>
    </submittedName>
</protein>
<dbReference type="KEGG" id="lrs:PX52LOC_06643"/>
<accession>A0A5C1AN51</accession>
<dbReference type="EMBL" id="CP042425">
    <property type="protein sequence ID" value="QEL19567.1"/>
    <property type="molecule type" value="Genomic_DNA"/>
</dbReference>
<organism evidence="1 2">
    <name type="scientific">Limnoglobus roseus</name>
    <dbReference type="NCBI Taxonomy" id="2598579"/>
    <lineage>
        <taxon>Bacteria</taxon>
        <taxon>Pseudomonadati</taxon>
        <taxon>Planctomycetota</taxon>
        <taxon>Planctomycetia</taxon>
        <taxon>Gemmatales</taxon>
        <taxon>Gemmataceae</taxon>
        <taxon>Limnoglobus</taxon>
    </lineage>
</organism>
<keyword evidence="2" id="KW-1185">Reference proteome</keyword>
<gene>
    <name evidence="1" type="ORF">PX52LOC_06643</name>
</gene>
<dbReference type="AlphaFoldDB" id="A0A5C1AN51"/>
<sequence length="86" mass="9698">MLGDRAYGSAAHRQLLRWSDIEPVLARRGTGHGSGLGTQRYVVEQALAAIHQNRRLKVRYDKRADIHQAFPTLACIKVCCNRILND</sequence>
<evidence type="ECO:0000313" key="1">
    <source>
        <dbReference type="EMBL" id="QEL19567.1"/>
    </source>
</evidence>
<name>A0A5C1AN51_9BACT</name>
<dbReference type="Proteomes" id="UP000324974">
    <property type="component" value="Chromosome"/>
</dbReference>
<evidence type="ECO:0000313" key="2">
    <source>
        <dbReference type="Proteomes" id="UP000324974"/>
    </source>
</evidence>